<sequence>MVGGGNAVTCDLSEYRNVGEAFTGRVAAHPGRTALTIHRASGDAPPQRLTFAQLAARAQARARHLGERLAPGERVLLALPTGTEFVEVYLACLFAGLVAVPVPAPGGSTTAADRVTAIARDCAPALAVTVGDDREALAVSLREHGLGPLPVEAAPPVEDAGPFEGGADAGRGRRDDARVPGVGRDTLAVLQYSSGSTGDPKGVMLEHGHILANTAAFQEATGLGPDDSFGIWMPLHHDMGLFGQLTAALLLGAPIVLMPAADFLRRPMEWFRMIDRYRLTVTAAPDFAYELCARLATDDSLGELDLSSLRVAFDGSEPIHVPTMTAFTERFARAGLAPGVLCPAYGMAEATVFASTHPVGTPPTVLTVDPHHLESAGRPALRPLSDGPGRQLTGVGRPRTPEIRIVDPDTRHELPAGAIGEVWLRGPNVGRGYWNQPGPSARVFAARLADAAPGDGGWLRTGDLGALLDGELFVTGRLKELLIVRGRNLFPQDIEQRARAAHEALTGFFGAAFGVQAPDERIVLVHEVSPKVPAGDLPTVATTVARELTLDLGVPVRNVVLVRRGAVRRTTSGKIKRAEMRQRFLTGGIAALHAEVEPAVRRLAPSGAGASA</sequence>
<dbReference type="EMBL" id="NHZO01000097">
    <property type="protein sequence ID" value="PHQ52165.1"/>
    <property type="molecule type" value="Genomic_DNA"/>
</dbReference>
<dbReference type="PANTHER" id="PTHR22754">
    <property type="entry name" value="DISCO-INTERACTING PROTEIN 2 DIP2 -RELATED"/>
    <property type="match status" value="1"/>
</dbReference>
<dbReference type="CDD" id="cd05931">
    <property type="entry name" value="FAAL"/>
    <property type="match status" value="1"/>
</dbReference>
<gene>
    <name evidence="7" type="ORF">BLA24_09625</name>
</gene>
<feature type="region of interest" description="Disordered" evidence="5">
    <location>
        <begin position="150"/>
        <end position="178"/>
    </location>
</feature>
<dbReference type="PANTHER" id="PTHR22754:SF32">
    <property type="entry name" value="DISCO-INTERACTING PROTEIN 2"/>
    <property type="match status" value="1"/>
</dbReference>
<dbReference type="InterPro" id="IPR000873">
    <property type="entry name" value="AMP-dep_synth/lig_dom"/>
</dbReference>
<protein>
    <recommendedName>
        <fullName evidence="6">AMP-dependent synthetase/ligase domain-containing protein</fullName>
    </recommendedName>
</protein>
<keyword evidence="3" id="KW-0276">Fatty acid metabolism</keyword>
<dbReference type="PROSITE" id="PS00455">
    <property type="entry name" value="AMP_BINDING"/>
    <property type="match status" value="1"/>
</dbReference>
<keyword evidence="2" id="KW-0436">Ligase</keyword>
<evidence type="ECO:0000313" key="8">
    <source>
        <dbReference type="Proteomes" id="UP000222531"/>
    </source>
</evidence>
<evidence type="ECO:0000256" key="4">
    <source>
        <dbReference type="ARBA" id="ARBA00023098"/>
    </source>
</evidence>
<comment type="caution">
    <text evidence="7">The sequence shown here is derived from an EMBL/GenBank/DDBJ whole genome shotgun (WGS) entry which is preliminary data.</text>
</comment>
<evidence type="ECO:0000256" key="5">
    <source>
        <dbReference type="SAM" id="MobiDB-lite"/>
    </source>
</evidence>
<dbReference type="InterPro" id="IPR020845">
    <property type="entry name" value="AMP-binding_CS"/>
</dbReference>
<dbReference type="SUPFAM" id="SSF56801">
    <property type="entry name" value="Acetyl-CoA synthetase-like"/>
    <property type="match status" value="1"/>
</dbReference>
<feature type="region of interest" description="Disordered" evidence="5">
    <location>
        <begin position="375"/>
        <end position="402"/>
    </location>
</feature>
<dbReference type="Proteomes" id="UP000222531">
    <property type="component" value="Unassembled WGS sequence"/>
</dbReference>
<keyword evidence="8" id="KW-1185">Reference proteome</keyword>
<evidence type="ECO:0000256" key="1">
    <source>
        <dbReference type="ARBA" id="ARBA00006432"/>
    </source>
</evidence>
<dbReference type="Gene3D" id="3.30.300.30">
    <property type="match status" value="1"/>
</dbReference>
<reference evidence="7 8" key="1">
    <citation type="journal article" date="2017" name="Biochemistry">
        <title>Identification of the Biosynthetic Pathway for the Antibiotic Bicyclomycin.</title>
        <authorList>
            <person name="Patteson J."/>
            <person name="Cai W."/>
            <person name="Johnson R.A."/>
            <person name="Santa Maria K."/>
            <person name="Li B."/>
        </authorList>
    </citation>
    <scope>NUCLEOTIDE SEQUENCE [LARGE SCALE GENOMIC DNA]</scope>
    <source>
        <strain evidence="7 8">ATCC 21532</strain>
    </source>
</reference>
<dbReference type="InterPro" id="IPR040097">
    <property type="entry name" value="FAAL/FAAC"/>
</dbReference>
<dbReference type="InterPro" id="IPR042099">
    <property type="entry name" value="ANL_N_sf"/>
</dbReference>
<comment type="similarity">
    <text evidence="1">Belongs to the ATP-dependent AMP-binding enzyme family.</text>
</comment>
<dbReference type="GO" id="GO:0016874">
    <property type="term" value="F:ligase activity"/>
    <property type="evidence" value="ECO:0007669"/>
    <property type="project" value="UniProtKB-KW"/>
</dbReference>
<dbReference type="GO" id="GO:0006633">
    <property type="term" value="P:fatty acid biosynthetic process"/>
    <property type="evidence" value="ECO:0007669"/>
    <property type="project" value="TreeGrafter"/>
</dbReference>
<dbReference type="Gene3D" id="3.40.50.12780">
    <property type="entry name" value="N-terminal domain of ligase-like"/>
    <property type="match status" value="1"/>
</dbReference>
<evidence type="ECO:0000256" key="2">
    <source>
        <dbReference type="ARBA" id="ARBA00022598"/>
    </source>
</evidence>
<dbReference type="Pfam" id="PF00501">
    <property type="entry name" value="AMP-binding"/>
    <property type="match status" value="1"/>
</dbReference>
<evidence type="ECO:0000259" key="6">
    <source>
        <dbReference type="Pfam" id="PF00501"/>
    </source>
</evidence>
<dbReference type="FunFam" id="3.40.50.12780:FF:000013">
    <property type="entry name" value="Long-chain-fatty-acid--AMP ligase FadD32"/>
    <property type="match status" value="1"/>
</dbReference>
<dbReference type="AlphaFoldDB" id="A0A2G1XLP7"/>
<proteinExistence type="inferred from homology"/>
<feature type="domain" description="AMP-dependent synthetase/ligase" evidence="6">
    <location>
        <begin position="25"/>
        <end position="434"/>
    </location>
</feature>
<evidence type="ECO:0000313" key="7">
    <source>
        <dbReference type="EMBL" id="PHQ52165.1"/>
    </source>
</evidence>
<dbReference type="OrthoDB" id="3671040at2"/>
<accession>A0A2G1XLP7</accession>
<keyword evidence="4" id="KW-0443">Lipid metabolism</keyword>
<organism evidence="7 8">
    <name type="scientific">Streptomyces cinnamoneus</name>
    <name type="common">Streptoverticillium cinnamoneum</name>
    <dbReference type="NCBI Taxonomy" id="53446"/>
    <lineage>
        <taxon>Bacteria</taxon>
        <taxon>Bacillati</taxon>
        <taxon>Actinomycetota</taxon>
        <taxon>Actinomycetes</taxon>
        <taxon>Kitasatosporales</taxon>
        <taxon>Streptomycetaceae</taxon>
        <taxon>Streptomyces</taxon>
        <taxon>Streptomyces cinnamoneus group</taxon>
    </lineage>
</organism>
<dbReference type="GO" id="GO:0005886">
    <property type="term" value="C:plasma membrane"/>
    <property type="evidence" value="ECO:0007669"/>
    <property type="project" value="TreeGrafter"/>
</dbReference>
<dbReference type="GO" id="GO:0071766">
    <property type="term" value="P:Actinobacterium-type cell wall biogenesis"/>
    <property type="evidence" value="ECO:0007669"/>
    <property type="project" value="UniProtKB-ARBA"/>
</dbReference>
<evidence type="ECO:0000256" key="3">
    <source>
        <dbReference type="ARBA" id="ARBA00022832"/>
    </source>
</evidence>
<dbReference type="InterPro" id="IPR045851">
    <property type="entry name" value="AMP-bd_C_sf"/>
</dbReference>
<name>A0A2G1XLP7_STRCJ</name>
<dbReference type="GO" id="GO:0070566">
    <property type="term" value="F:adenylyltransferase activity"/>
    <property type="evidence" value="ECO:0007669"/>
    <property type="project" value="TreeGrafter"/>
</dbReference>